<dbReference type="InterPro" id="IPR029066">
    <property type="entry name" value="PLP-binding_barrel"/>
</dbReference>
<dbReference type="InterPro" id="IPR001608">
    <property type="entry name" value="Ala_racemase_N"/>
</dbReference>
<comment type="function">
    <text evidence="2">Pyridoxal 5'-phosphate (PLP)-binding protein, which is involved in PLP homeostasis.</text>
</comment>
<dbReference type="Proteomes" id="UP001466331">
    <property type="component" value="Unassembled WGS sequence"/>
</dbReference>
<dbReference type="SUPFAM" id="SSF51419">
    <property type="entry name" value="PLP-binding barrel"/>
    <property type="match status" value="1"/>
</dbReference>
<feature type="domain" description="Alanine racemase N-terminal" evidence="4">
    <location>
        <begin position="27"/>
        <end position="228"/>
    </location>
</feature>
<dbReference type="HAMAP" id="MF_02087">
    <property type="entry name" value="PLP_homeostasis"/>
    <property type="match status" value="1"/>
</dbReference>
<accession>A0ABU9UB66</accession>
<name>A0ABU9UB66_9SPIR</name>
<dbReference type="InterPro" id="IPR011078">
    <property type="entry name" value="PyrdxlP_homeostasis"/>
</dbReference>
<evidence type="ECO:0000256" key="1">
    <source>
        <dbReference type="ARBA" id="ARBA00022898"/>
    </source>
</evidence>
<feature type="modified residue" description="N6-(pyridoxal phosphate)lysine" evidence="2">
    <location>
        <position position="36"/>
    </location>
</feature>
<dbReference type="Pfam" id="PF01168">
    <property type="entry name" value="Ala_racemase_N"/>
    <property type="match status" value="1"/>
</dbReference>
<protein>
    <recommendedName>
        <fullName evidence="2">Pyridoxal phosphate homeostasis protein</fullName>
        <shortName evidence="2">PLP homeostasis protein</shortName>
    </recommendedName>
</protein>
<comment type="caution">
    <text evidence="5">The sequence shown here is derived from an EMBL/GenBank/DDBJ whole genome shotgun (WGS) entry which is preliminary data.</text>
</comment>
<evidence type="ECO:0000313" key="5">
    <source>
        <dbReference type="EMBL" id="MEM5947901.1"/>
    </source>
</evidence>
<dbReference type="PANTHER" id="PTHR10146">
    <property type="entry name" value="PROLINE SYNTHETASE CO-TRANSCRIBED BACTERIAL HOMOLOG PROTEIN"/>
    <property type="match status" value="1"/>
</dbReference>
<evidence type="ECO:0000256" key="2">
    <source>
        <dbReference type="HAMAP-Rule" id="MF_02087"/>
    </source>
</evidence>
<evidence type="ECO:0000256" key="3">
    <source>
        <dbReference type="RuleBase" id="RU004514"/>
    </source>
</evidence>
<reference evidence="5 6" key="1">
    <citation type="submission" date="2024-03" db="EMBL/GenBank/DDBJ databases">
        <title>Ignisphaera cupida sp. nov., a hyperthermophilic hydrolytic archaeon from a hot spring of Kamchatka, and proposal of Ignisphaeraceae fam. nov.</title>
        <authorList>
            <person name="Podosokorskaya O.A."/>
            <person name="Elcheninov A.G."/>
            <person name="Maltseva A.I."/>
            <person name="Zayulina K.S."/>
            <person name="Novikov A."/>
            <person name="Merkel A.Y."/>
        </authorList>
    </citation>
    <scope>NUCLEOTIDE SEQUENCE [LARGE SCALE GENOMIC DNA]</scope>
    <source>
        <strain evidence="5 6">38H-sp</strain>
    </source>
</reference>
<dbReference type="RefSeq" id="WP_420069348.1">
    <property type="nucleotide sequence ID" value="NZ_JBCHKQ010000002.1"/>
</dbReference>
<gene>
    <name evidence="5" type="ORF">WKV44_05030</name>
</gene>
<keyword evidence="1 2" id="KW-0663">Pyridoxal phosphate</keyword>
<organism evidence="5 6">
    <name type="scientific">Rarispira pelagica</name>
    <dbReference type="NCBI Taxonomy" id="3141764"/>
    <lineage>
        <taxon>Bacteria</taxon>
        <taxon>Pseudomonadati</taxon>
        <taxon>Spirochaetota</taxon>
        <taxon>Spirochaetia</taxon>
        <taxon>Winmispirales</taxon>
        <taxon>Winmispiraceae</taxon>
        <taxon>Rarispira</taxon>
    </lineage>
</organism>
<dbReference type="EMBL" id="JBCHKQ010000002">
    <property type="protein sequence ID" value="MEM5947901.1"/>
    <property type="molecule type" value="Genomic_DNA"/>
</dbReference>
<proteinExistence type="inferred from homology"/>
<evidence type="ECO:0000259" key="4">
    <source>
        <dbReference type="Pfam" id="PF01168"/>
    </source>
</evidence>
<dbReference type="PANTHER" id="PTHR10146:SF14">
    <property type="entry name" value="PYRIDOXAL PHOSPHATE HOMEOSTASIS PROTEIN"/>
    <property type="match status" value="1"/>
</dbReference>
<keyword evidence="6" id="KW-1185">Reference proteome</keyword>
<sequence>MQDVTDKIRRFTDEVASLAIRAGRSVESVRVMAVTKFHGPWAIEAAYAAGIRVFGESRVQEAIEKRDFFASDVELHLIGNLQRNKAKKAAEIFSSVDSIDRLSVISVLDRYAASLAKRIEIMFEMNVSGEESKHGFSSYDELCEAVELAAGCTSVVPVGLMTMAPYTDDESVIRKTFSGLREIFYRCKRDFPAFDWREISMGMSNDYRIAIEEGSTLLRIGSLFFGDRG</sequence>
<comment type="similarity">
    <text evidence="2 3">Belongs to the pyridoxal phosphate-binding protein YggS/PROSC family.</text>
</comment>
<dbReference type="CDD" id="cd00635">
    <property type="entry name" value="PLPDE_III_YBL036c_like"/>
    <property type="match status" value="1"/>
</dbReference>
<dbReference type="PIRSF" id="PIRSF004848">
    <property type="entry name" value="YBL036c_PLPDEIII"/>
    <property type="match status" value="1"/>
</dbReference>
<dbReference type="NCBIfam" id="TIGR00044">
    <property type="entry name" value="YggS family pyridoxal phosphate-dependent enzyme"/>
    <property type="match status" value="1"/>
</dbReference>
<evidence type="ECO:0000313" key="6">
    <source>
        <dbReference type="Proteomes" id="UP001466331"/>
    </source>
</evidence>
<dbReference type="Gene3D" id="3.20.20.10">
    <property type="entry name" value="Alanine racemase"/>
    <property type="match status" value="1"/>
</dbReference>